<proteinExistence type="predicted"/>
<dbReference type="Gene3D" id="3.40.50.1100">
    <property type="match status" value="2"/>
</dbReference>
<dbReference type="EMBL" id="QYYH01000056">
    <property type="protein sequence ID" value="RJY15018.1"/>
    <property type="molecule type" value="Genomic_DNA"/>
</dbReference>
<gene>
    <name evidence="4" type="ORF">D5R81_10230</name>
</gene>
<dbReference type="Pfam" id="PF00291">
    <property type="entry name" value="PALP"/>
    <property type="match status" value="1"/>
</dbReference>
<evidence type="ECO:0000256" key="1">
    <source>
        <dbReference type="ARBA" id="ARBA00001933"/>
    </source>
</evidence>
<dbReference type="SUPFAM" id="SSF53686">
    <property type="entry name" value="Tryptophan synthase beta subunit-like PLP-dependent enzymes"/>
    <property type="match status" value="1"/>
</dbReference>
<dbReference type="InterPro" id="IPR036052">
    <property type="entry name" value="TrpB-like_PALP_sf"/>
</dbReference>
<dbReference type="OrthoDB" id="9801249at2"/>
<sequence length="265" mass="29773">MKIELSPPVVITHMHIANKCLHVIRDDLLPGGTKQRAAAQMLQNLAEDGFTEFVYASPFSGFAQIALASTCKLLNLKCTLFCEQNRSLLTKNQTLHEFSEIAKQSADSVYIESSLQSAEKAAKAYCELKCGSYLIPLGFQCNEFTIELAKILSVEWSHICKKLGRQPSVLWLPVGSGTLARTFRKILPQSVLLKCVNVNVLTLDDPRILDLASQSGIELYHLKQPFIEPVVDSPPIPSNRYYDAKLWKLIEKHISNDDVWWNVAR</sequence>
<comment type="caution">
    <text evidence="4">The sequence shown here is derived from an EMBL/GenBank/DDBJ whole genome shotgun (WGS) entry which is preliminary data.</text>
</comment>
<keyword evidence="5" id="KW-1185">Reference proteome</keyword>
<comment type="cofactor">
    <cofactor evidence="1">
        <name>pyridoxal 5'-phosphate</name>
        <dbReference type="ChEBI" id="CHEBI:597326"/>
    </cofactor>
</comment>
<dbReference type="AlphaFoldDB" id="A0A3A6U1B3"/>
<dbReference type="RefSeq" id="WP_121853544.1">
    <property type="nucleotide sequence ID" value="NZ_JAKILH010000047.1"/>
</dbReference>
<dbReference type="Proteomes" id="UP000273022">
    <property type="component" value="Unassembled WGS sequence"/>
</dbReference>
<keyword evidence="2" id="KW-0663">Pyridoxal phosphate</keyword>
<reference evidence="4 5" key="1">
    <citation type="submission" date="2018-09" db="EMBL/GenBank/DDBJ databases">
        <title>Phylogeny of the Shewanellaceae, and recommendation for two new genera, Pseudoshewanella and Parashewanella.</title>
        <authorList>
            <person name="Wang G."/>
        </authorList>
    </citation>
    <scope>NUCLEOTIDE SEQUENCE [LARGE SCALE GENOMIC DNA]</scope>
    <source>
        <strain evidence="4 5">KCTC 22492</strain>
    </source>
</reference>
<evidence type="ECO:0000313" key="4">
    <source>
        <dbReference type="EMBL" id="RJY15018.1"/>
    </source>
</evidence>
<feature type="domain" description="Tryptophan synthase beta chain-like PALP" evidence="3">
    <location>
        <begin position="25"/>
        <end position="180"/>
    </location>
</feature>
<evidence type="ECO:0000259" key="3">
    <source>
        <dbReference type="Pfam" id="PF00291"/>
    </source>
</evidence>
<protein>
    <submittedName>
        <fullName evidence="4">Pyridoxal-phosphate dependent enzyme</fullName>
    </submittedName>
</protein>
<accession>A0A3A6U1B3</accession>
<evidence type="ECO:0000313" key="5">
    <source>
        <dbReference type="Proteomes" id="UP000273022"/>
    </source>
</evidence>
<evidence type="ECO:0000256" key="2">
    <source>
        <dbReference type="ARBA" id="ARBA00022898"/>
    </source>
</evidence>
<dbReference type="InterPro" id="IPR001926">
    <property type="entry name" value="TrpB-like_PALP"/>
</dbReference>
<name>A0A3A6U1B3_9GAMM</name>
<organism evidence="4 5">
    <name type="scientific">Parashewanella spongiae</name>
    <dbReference type="NCBI Taxonomy" id="342950"/>
    <lineage>
        <taxon>Bacteria</taxon>
        <taxon>Pseudomonadati</taxon>
        <taxon>Pseudomonadota</taxon>
        <taxon>Gammaproteobacteria</taxon>
        <taxon>Alteromonadales</taxon>
        <taxon>Shewanellaceae</taxon>
        <taxon>Parashewanella</taxon>
    </lineage>
</organism>